<evidence type="ECO:0000313" key="2">
    <source>
        <dbReference type="Proteomes" id="UP000789860"/>
    </source>
</evidence>
<proteinExistence type="predicted"/>
<organism evidence="1 2">
    <name type="scientific">Scutellospora calospora</name>
    <dbReference type="NCBI Taxonomy" id="85575"/>
    <lineage>
        <taxon>Eukaryota</taxon>
        <taxon>Fungi</taxon>
        <taxon>Fungi incertae sedis</taxon>
        <taxon>Mucoromycota</taxon>
        <taxon>Glomeromycotina</taxon>
        <taxon>Glomeromycetes</taxon>
        <taxon>Diversisporales</taxon>
        <taxon>Gigasporaceae</taxon>
        <taxon>Scutellospora</taxon>
    </lineage>
</organism>
<dbReference type="EMBL" id="CAJVPM010044666">
    <property type="protein sequence ID" value="CAG8714568.1"/>
    <property type="molecule type" value="Genomic_DNA"/>
</dbReference>
<evidence type="ECO:0000313" key="1">
    <source>
        <dbReference type="EMBL" id="CAG8714568.1"/>
    </source>
</evidence>
<protein>
    <submittedName>
        <fullName evidence="1">5519_t:CDS:1</fullName>
    </submittedName>
</protein>
<name>A0ACA9PLI7_9GLOM</name>
<reference evidence="1" key="1">
    <citation type="submission" date="2021-06" db="EMBL/GenBank/DDBJ databases">
        <authorList>
            <person name="Kallberg Y."/>
            <person name="Tangrot J."/>
            <person name="Rosling A."/>
        </authorList>
    </citation>
    <scope>NUCLEOTIDE SEQUENCE</scope>
    <source>
        <strain evidence="1">AU212A</strain>
    </source>
</reference>
<dbReference type="Proteomes" id="UP000789860">
    <property type="component" value="Unassembled WGS sequence"/>
</dbReference>
<feature type="non-terminal residue" evidence="1">
    <location>
        <position position="1"/>
    </location>
</feature>
<keyword evidence="2" id="KW-1185">Reference proteome</keyword>
<sequence>HDSLDYESWVEFSHVVEADAIGWPMRQRMGQNRTNASQNRNKTEHFFDDPGHAMGIGVKIDTIK</sequence>
<gene>
    <name evidence="1" type="ORF">SCALOS_LOCUS11006</name>
</gene>
<comment type="caution">
    <text evidence="1">The sequence shown here is derived from an EMBL/GenBank/DDBJ whole genome shotgun (WGS) entry which is preliminary data.</text>
</comment>
<accession>A0ACA9PLI7</accession>
<feature type="non-terminal residue" evidence="1">
    <location>
        <position position="64"/>
    </location>
</feature>